<organism evidence="3 4">
    <name type="scientific">Actinacidiphila epipremni</name>
    <dbReference type="NCBI Taxonomy" id="2053013"/>
    <lineage>
        <taxon>Bacteria</taxon>
        <taxon>Bacillati</taxon>
        <taxon>Actinomycetota</taxon>
        <taxon>Actinomycetes</taxon>
        <taxon>Kitasatosporales</taxon>
        <taxon>Streptomycetaceae</taxon>
        <taxon>Actinacidiphila</taxon>
    </lineage>
</organism>
<evidence type="ECO:0000313" key="4">
    <source>
        <dbReference type="Proteomes" id="UP000734511"/>
    </source>
</evidence>
<sequence length="407" mass="42490">MPDSDDPRNAPAPAPASGDSRAARNPHGDSHADGHARGVSAARSLYGSRDADWKAPGDRDGRNTHDDAAGRDRGAGPRDAAAGPDRRGRDRDDDAEPDAREPVPVLREVDFGTARLLPDIDRDRAWLLTVDGAPQSYVDLDDPGHLEFEYVRRIAYAVEAAFPGGEPLDAVHLGGGAMTLPRWLAHVRPGSRQQVVEADRRLAALVAEALPLPEAQAAPAAPEAPEAPAAPHAPEAQKAALSVHTQDARAWLRHAPPGSADLLVADVFGGSRVPAALTSVEFVRAAARVLRPEGLYVANLADSAPFAFLRSQLATVRAAFAAEGGADLCVLAEPAVLRGRRYGNAVLAASRRPLPLAALTRLCAADAFPARAVHGPDLDRLTGAARPVTDASATASPEPPAGAFSVG</sequence>
<name>A0ABX0ZSZ9_9ACTN</name>
<accession>A0ABX0ZSZ9</accession>
<dbReference type="SUPFAM" id="SSF53335">
    <property type="entry name" value="S-adenosyl-L-methionine-dependent methyltransferases"/>
    <property type="match status" value="1"/>
</dbReference>
<evidence type="ECO:0000313" key="3">
    <source>
        <dbReference type="EMBL" id="NJP46371.1"/>
    </source>
</evidence>
<gene>
    <name evidence="3" type="ORF">HCN08_23610</name>
</gene>
<reference evidence="3 4" key="1">
    <citation type="submission" date="2020-03" db="EMBL/GenBank/DDBJ databases">
        <title>WGS of actinomycetes isolated from Thailand.</title>
        <authorList>
            <person name="Thawai C."/>
        </authorList>
    </citation>
    <scope>NUCLEOTIDE SEQUENCE [LARGE SCALE GENOMIC DNA]</scope>
    <source>
        <strain evidence="3 4">PRB2-1</strain>
    </source>
</reference>
<comment type="caution">
    <text evidence="3">The sequence shown here is derived from an EMBL/GenBank/DDBJ whole genome shotgun (WGS) entry which is preliminary data.</text>
</comment>
<evidence type="ECO:0000256" key="1">
    <source>
        <dbReference type="ARBA" id="ARBA00023115"/>
    </source>
</evidence>
<dbReference type="InterPro" id="IPR029063">
    <property type="entry name" value="SAM-dependent_MTases_sf"/>
</dbReference>
<feature type="region of interest" description="Disordered" evidence="2">
    <location>
        <begin position="388"/>
        <end position="407"/>
    </location>
</feature>
<dbReference type="PANTHER" id="PTHR43317:SF1">
    <property type="entry name" value="THERMOSPERMINE SYNTHASE ACAULIS5"/>
    <property type="match status" value="1"/>
</dbReference>
<feature type="region of interest" description="Disordered" evidence="2">
    <location>
        <begin position="216"/>
        <end position="240"/>
    </location>
</feature>
<feature type="compositionally biased region" description="Basic and acidic residues" evidence="2">
    <location>
        <begin position="84"/>
        <end position="101"/>
    </location>
</feature>
<dbReference type="Gene3D" id="3.40.50.150">
    <property type="entry name" value="Vaccinia Virus protein VP39"/>
    <property type="match status" value="1"/>
</dbReference>
<evidence type="ECO:0000256" key="2">
    <source>
        <dbReference type="SAM" id="MobiDB-lite"/>
    </source>
</evidence>
<dbReference type="PANTHER" id="PTHR43317">
    <property type="entry name" value="THERMOSPERMINE SYNTHASE ACAULIS5"/>
    <property type="match status" value="1"/>
</dbReference>
<dbReference type="EMBL" id="JAATEJ010000021">
    <property type="protein sequence ID" value="NJP46371.1"/>
    <property type="molecule type" value="Genomic_DNA"/>
</dbReference>
<protein>
    <submittedName>
        <fullName evidence="3">Fused MFS/spermidine synthase</fullName>
    </submittedName>
</protein>
<feature type="compositionally biased region" description="Basic and acidic residues" evidence="2">
    <location>
        <begin position="49"/>
        <end position="76"/>
    </location>
</feature>
<keyword evidence="4" id="KW-1185">Reference proteome</keyword>
<dbReference type="Proteomes" id="UP000734511">
    <property type="component" value="Unassembled WGS sequence"/>
</dbReference>
<feature type="region of interest" description="Disordered" evidence="2">
    <location>
        <begin position="1"/>
        <end position="103"/>
    </location>
</feature>
<keyword evidence="1" id="KW-0620">Polyamine biosynthesis</keyword>
<feature type="compositionally biased region" description="Basic and acidic residues" evidence="2">
    <location>
        <begin position="26"/>
        <end position="36"/>
    </location>
</feature>
<proteinExistence type="predicted"/>
<dbReference type="NCBIfam" id="NF037959">
    <property type="entry name" value="MFS_SpdSyn"/>
    <property type="match status" value="1"/>
</dbReference>